<evidence type="ECO:0000256" key="1">
    <source>
        <dbReference type="SAM" id="MobiDB-lite"/>
    </source>
</evidence>
<sequence length="83" mass="8710">MIGGAPVPAIAGRRSHAATPRDASEFGPLNFAHNAPNRCDASFDVRRTEESATKGLPVPIIHLSPTSGGAKPSGPAPWRRRTV</sequence>
<dbReference type="AlphaFoldDB" id="A0AAD9YGZ4"/>
<proteinExistence type="predicted"/>
<feature type="region of interest" description="Disordered" evidence="1">
    <location>
        <begin position="1"/>
        <end position="29"/>
    </location>
</feature>
<comment type="caution">
    <text evidence="2">The sequence shown here is derived from an EMBL/GenBank/DDBJ whole genome shotgun (WGS) entry which is preliminary data.</text>
</comment>
<gene>
    <name evidence="2" type="ORF">CKAH01_15918</name>
</gene>
<name>A0AAD9YGZ4_COLKA</name>
<reference evidence="2" key="1">
    <citation type="submission" date="2023-02" db="EMBL/GenBank/DDBJ databases">
        <title>Colletotrichum kahawae CIFC_Que2 genome sequencing and assembly.</title>
        <authorList>
            <person name="Baroncelli R."/>
        </authorList>
    </citation>
    <scope>NUCLEOTIDE SEQUENCE</scope>
    <source>
        <strain evidence="2">CIFC_Que2</strain>
    </source>
</reference>
<evidence type="ECO:0000313" key="2">
    <source>
        <dbReference type="EMBL" id="KAK2763638.1"/>
    </source>
</evidence>
<keyword evidence="3" id="KW-1185">Reference proteome</keyword>
<protein>
    <submittedName>
        <fullName evidence="2">Uncharacterized protein</fullName>
    </submittedName>
</protein>
<feature type="region of interest" description="Disordered" evidence="1">
    <location>
        <begin position="50"/>
        <end position="83"/>
    </location>
</feature>
<dbReference type="EMBL" id="VYYT01000142">
    <property type="protein sequence ID" value="KAK2763638.1"/>
    <property type="molecule type" value="Genomic_DNA"/>
</dbReference>
<dbReference type="Proteomes" id="UP001281614">
    <property type="component" value="Unassembled WGS sequence"/>
</dbReference>
<accession>A0AAD9YGZ4</accession>
<organism evidence="2 3">
    <name type="scientific">Colletotrichum kahawae</name>
    <name type="common">Coffee berry disease fungus</name>
    <dbReference type="NCBI Taxonomy" id="34407"/>
    <lineage>
        <taxon>Eukaryota</taxon>
        <taxon>Fungi</taxon>
        <taxon>Dikarya</taxon>
        <taxon>Ascomycota</taxon>
        <taxon>Pezizomycotina</taxon>
        <taxon>Sordariomycetes</taxon>
        <taxon>Hypocreomycetidae</taxon>
        <taxon>Glomerellales</taxon>
        <taxon>Glomerellaceae</taxon>
        <taxon>Colletotrichum</taxon>
        <taxon>Colletotrichum gloeosporioides species complex</taxon>
    </lineage>
</organism>
<evidence type="ECO:0000313" key="3">
    <source>
        <dbReference type="Proteomes" id="UP001281614"/>
    </source>
</evidence>